<sequence>MKKVWLGSSWKMNKTNEEVGRYCQLIKPHLSNLSADLQTFLIPPFPYVKQVETALSETRCLAGVQNVGWASSGPYTGEVSVDMAKDIGASLVEIGHSERREWFGETDATVNKKVILSLNTGLRPLICVGDTADEKCWGVSAESIVRQVKIALHGVSAEQVTKVLIAYEPVWAIGEHGIPASTEEAEMGLAAIRSGLTTLYDSEIAQSVPLLYGGSVNIHNAKMLLRQPNIDGLFVGRTAWQPEGFARLIQLVTEVIEEQAYA</sequence>
<dbReference type="GO" id="GO:0004807">
    <property type="term" value="F:triose-phosphate isomerase activity"/>
    <property type="evidence" value="ECO:0007669"/>
    <property type="project" value="UniProtKB-EC"/>
</dbReference>
<proteinExistence type="inferred from homology"/>
<dbReference type="InterPro" id="IPR013785">
    <property type="entry name" value="Aldolase_TIM"/>
</dbReference>
<dbReference type="SUPFAM" id="SSF51351">
    <property type="entry name" value="Triosephosphate isomerase (TIM)"/>
    <property type="match status" value="1"/>
</dbReference>
<dbReference type="Pfam" id="PF00121">
    <property type="entry name" value="TIM"/>
    <property type="match status" value="1"/>
</dbReference>
<dbReference type="PANTHER" id="PTHR21139:SF42">
    <property type="entry name" value="TRIOSEPHOSPHATE ISOMERASE"/>
    <property type="match status" value="1"/>
</dbReference>
<keyword evidence="3" id="KW-0963">Cytoplasm</keyword>
<evidence type="ECO:0000256" key="3">
    <source>
        <dbReference type="RuleBase" id="RU363013"/>
    </source>
</evidence>
<dbReference type="InterPro" id="IPR000652">
    <property type="entry name" value="Triosephosphate_isomerase"/>
</dbReference>
<evidence type="ECO:0000313" key="4">
    <source>
        <dbReference type="EMBL" id="GAL31130.1"/>
    </source>
</evidence>
<comment type="similarity">
    <text evidence="1 3">Belongs to the triosephosphate isomerase family.</text>
</comment>
<evidence type="ECO:0000256" key="2">
    <source>
        <dbReference type="ARBA" id="ARBA00023235"/>
    </source>
</evidence>
<dbReference type="Proteomes" id="UP000029223">
    <property type="component" value="Unassembled WGS sequence"/>
</dbReference>
<protein>
    <recommendedName>
        <fullName evidence="3">Triosephosphate isomerase</fullName>
        <ecNumber evidence="3">5.3.1.1</ecNumber>
    </recommendedName>
</protein>
<evidence type="ECO:0000256" key="1">
    <source>
        <dbReference type="ARBA" id="ARBA00007422"/>
    </source>
</evidence>
<keyword evidence="3" id="KW-0324">Glycolysis</keyword>
<comment type="pathway">
    <text evidence="3">Carbohydrate degradation; glycolysis; D-glyceraldehyde 3-phosphate from glycerone phosphate: step 1/1.</text>
</comment>
<dbReference type="PANTHER" id="PTHR21139">
    <property type="entry name" value="TRIOSEPHOSPHATE ISOMERASE"/>
    <property type="match status" value="1"/>
</dbReference>
<comment type="catalytic activity">
    <reaction evidence="3">
        <text>D-glyceraldehyde 3-phosphate = dihydroxyacetone phosphate</text>
        <dbReference type="Rhea" id="RHEA:18585"/>
        <dbReference type="ChEBI" id="CHEBI:57642"/>
        <dbReference type="ChEBI" id="CHEBI:59776"/>
        <dbReference type="EC" id="5.3.1.1"/>
    </reaction>
</comment>
<keyword evidence="2 3" id="KW-0413">Isomerase</keyword>
<dbReference type="NCBIfam" id="TIGR00419">
    <property type="entry name" value="tim"/>
    <property type="match status" value="1"/>
</dbReference>
<keyword evidence="5" id="KW-1185">Reference proteome</keyword>
<name>A0ABQ0JS05_9VIBR</name>
<dbReference type="NCBIfam" id="NF000722">
    <property type="entry name" value="PRK00042.2-1"/>
    <property type="match status" value="1"/>
</dbReference>
<organism evidence="4 5">
    <name type="scientific">Vibrio variabilis</name>
    <dbReference type="NCBI Taxonomy" id="990271"/>
    <lineage>
        <taxon>Bacteria</taxon>
        <taxon>Pseudomonadati</taxon>
        <taxon>Pseudomonadota</taxon>
        <taxon>Gammaproteobacteria</taxon>
        <taxon>Vibrionales</taxon>
        <taxon>Vibrionaceae</taxon>
        <taxon>Vibrio</taxon>
    </lineage>
</organism>
<gene>
    <name evidence="4" type="ORF">JCM19239_1847</name>
</gene>
<dbReference type="EC" id="5.3.1.1" evidence="3"/>
<dbReference type="PROSITE" id="PS51440">
    <property type="entry name" value="TIM_2"/>
    <property type="match status" value="1"/>
</dbReference>
<keyword evidence="3" id="KW-0312">Gluconeogenesis</keyword>
<comment type="subcellular location">
    <subcellularLocation>
        <location evidence="3">Cytoplasm</location>
    </subcellularLocation>
</comment>
<comment type="subunit">
    <text evidence="3">Homodimer.</text>
</comment>
<accession>A0ABQ0JS05</accession>
<dbReference type="InterPro" id="IPR035990">
    <property type="entry name" value="TIM_sf"/>
</dbReference>
<evidence type="ECO:0000313" key="5">
    <source>
        <dbReference type="Proteomes" id="UP000029223"/>
    </source>
</evidence>
<comment type="caution">
    <text evidence="4">The sequence shown here is derived from an EMBL/GenBank/DDBJ whole genome shotgun (WGS) entry which is preliminary data.</text>
</comment>
<dbReference type="EMBL" id="BBMS01000133">
    <property type="protein sequence ID" value="GAL31130.1"/>
    <property type="molecule type" value="Genomic_DNA"/>
</dbReference>
<reference evidence="5" key="1">
    <citation type="submission" date="2014-09" db="EMBL/GenBank/DDBJ databases">
        <title>Vibrio variabilis JCM 19239. (C206) whole genome shotgun sequence.</title>
        <authorList>
            <person name="Sawabe T."/>
            <person name="Meirelles P."/>
            <person name="Nakanishi M."/>
            <person name="Sayaka M."/>
            <person name="Hattori M."/>
            <person name="Ohkuma M."/>
        </authorList>
    </citation>
    <scope>NUCLEOTIDE SEQUENCE [LARGE SCALE GENOMIC DNA]</scope>
    <source>
        <strain evidence="5">JCM 19239</strain>
    </source>
</reference>
<reference evidence="5" key="2">
    <citation type="submission" date="2014-09" db="EMBL/GenBank/DDBJ databases">
        <authorList>
            <consortium name="NBRP consortium"/>
            <person name="Sawabe T."/>
            <person name="Meirelles P."/>
            <person name="Nakanishi M."/>
            <person name="Sayaka M."/>
            <person name="Hattori M."/>
            <person name="Ohkuma M."/>
        </authorList>
    </citation>
    <scope>NUCLEOTIDE SEQUENCE [LARGE SCALE GENOMIC DNA]</scope>
    <source>
        <strain evidence="5">JCM 19239</strain>
    </source>
</reference>
<dbReference type="Gene3D" id="3.20.20.70">
    <property type="entry name" value="Aldolase class I"/>
    <property type="match status" value="1"/>
</dbReference>
<dbReference type="CDD" id="cd00311">
    <property type="entry name" value="TIM"/>
    <property type="match status" value="1"/>
</dbReference>
<comment type="pathway">
    <text evidence="3">Carbohydrate biosynthesis; gluconeogenesis.</text>
</comment>